<feature type="region of interest" description="Disordered" evidence="3">
    <location>
        <begin position="75"/>
        <end position="114"/>
    </location>
</feature>
<dbReference type="SUPFAM" id="SSF54928">
    <property type="entry name" value="RNA-binding domain, RBD"/>
    <property type="match status" value="2"/>
</dbReference>
<reference evidence="5 6" key="1">
    <citation type="journal article" date="2016" name="Mol. Biol. Evol.">
        <title>Comparative Genomics of Early-Diverging Mushroom-Forming Fungi Provides Insights into the Origins of Lignocellulose Decay Capabilities.</title>
        <authorList>
            <person name="Nagy L.G."/>
            <person name="Riley R."/>
            <person name="Tritt A."/>
            <person name="Adam C."/>
            <person name="Daum C."/>
            <person name="Floudas D."/>
            <person name="Sun H."/>
            <person name="Yadav J.S."/>
            <person name="Pangilinan J."/>
            <person name="Larsson K.H."/>
            <person name="Matsuura K."/>
            <person name="Barry K."/>
            <person name="Labutti K."/>
            <person name="Kuo R."/>
            <person name="Ohm R.A."/>
            <person name="Bhattacharya S.S."/>
            <person name="Shirouzu T."/>
            <person name="Yoshinaga Y."/>
            <person name="Martin F.M."/>
            <person name="Grigoriev I.V."/>
            <person name="Hibbett D.S."/>
        </authorList>
    </citation>
    <scope>NUCLEOTIDE SEQUENCE [LARGE SCALE GENOMIC DNA]</scope>
    <source>
        <strain evidence="5 6">93-53</strain>
    </source>
</reference>
<dbReference type="STRING" id="1314785.A0A165D1Q5"/>
<dbReference type="InParanoid" id="A0A165D1Q5"/>
<feature type="compositionally biased region" description="Low complexity" evidence="3">
    <location>
        <begin position="19"/>
        <end position="32"/>
    </location>
</feature>
<feature type="domain" description="RRM" evidence="4">
    <location>
        <begin position="106"/>
        <end position="185"/>
    </location>
</feature>
<dbReference type="GO" id="GO:0003723">
    <property type="term" value="F:RNA binding"/>
    <property type="evidence" value="ECO:0007669"/>
    <property type="project" value="UniProtKB-UniRule"/>
</dbReference>
<dbReference type="EMBL" id="KV427640">
    <property type="protein sequence ID" value="KZT03973.1"/>
    <property type="molecule type" value="Genomic_DNA"/>
</dbReference>
<gene>
    <name evidence="5" type="ORF">LAESUDRAFT_761556</name>
</gene>
<dbReference type="Gene3D" id="3.30.70.330">
    <property type="match status" value="2"/>
</dbReference>
<protein>
    <recommendedName>
        <fullName evidence="4">RRM domain-containing protein</fullName>
    </recommendedName>
</protein>
<dbReference type="PROSITE" id="PS50102">
    <property type="entry name" value="RRM"/>
    <property type="match status" value="2"/>
</dbReference>
<dbReference type="Pfam" id="PF00076">
    <property type="entry name" value="RRM_1"/>
    <property type="match status" value="2"/>
</dbReference>
<evidence type="ECO:0000256" key="2">
    <source>
        <dbReference type="PROSITE-ProRule" id="PRU00176"/>
    </source>
</evidence>
<name>A0A165D1Q5_9APHY</name>
<feature type="region of interest" description="Disordered" evidence="3">
    <location>
        <begin position="19"/>
        <end position="52"/>
    </location>
</feature>
<dbReference type="CDD" id="cd00590">
    <property type="entry name" value="RRM_SF"/>
    <property type="match status" value="3"/>
</dbReference>
<dbReference type="Proteomes" id="UP000076871">
    <property type="component" value="Unassembled WGS sequence"/>
</dbReference>
<dbReference type="InterPro" id="IPR012677">
    <property type="entry name" value="Nucleotide-bd_a/b_plait_sf"/>
</dbReference>
<keyword evidence="1 2" id="KW-0694">RNA-binding</keyword>
<evidence type="ECO:0000259" key="4">
    <source>
        <dbReference type="PROSITE" id="PS50102"/>
    </source>
</evidence>
<proteinExistence type="predicted"/>
<dbReference type="OrthoDB" id="10067824at2759"/>
<dbReference type="GeneID" id="63829968"/>
<evidence type="ECO:0000313" key="5">
    <source>
        <dbReference type="EMBL" id="KZT03973.1"/>
    </source>
</evidence>
<keyword evidence="6" id="KW-1185">Reference proteome</keyword>
<accession>A0A165D1Q5</accession>
<organism evidence="5 6">
    <name type="scientific">Laetiporus sulphureus 93-53</name>
    <dbReference type="NCBI Taxonomy" id="1314785"/>
    <lineage>
        <taxon>Eukaryota</taxon>
        <taxon>Fungi</taxon>
        <taxon>Dikarya</taxon>
        <taxon>Basidiomycota</taxon>
        <taxon>Agaricomycotina</taxon>
        <taxon>Agaricomycetes</taxon>
        <taxon>Polyporales</taxon>
        <taxon>Laetiporus</taxon>
    </lineage>
</organism>
<dbReference type="InterPro" id="IPR000504">
    <property type="entry name" value="RRM_dom"/>
</dbReference>
<dbReference type="InterPro" id="IPR035979">
    <property type="entry name" value="RBD_domain_sf"/>
</dbReference>
<evidence type="ECO:0000256" key="1">
    <source>
        <dbReference type="ARBA" id="ARBA00022884"/>
    </source>
</evidence>
<sequence length="380" mass="42267">MLATKAAHLRALRFTPCSSRSIGSAATSSRASHSVPRAALPHAGAHRRQLSTTRTVWNKERNLYAFLQDTFDQETSSVAEQSAESSSRESSSPEETVTNYSVEPHGSITVTGLSPGHTEEDVWDMFSRFGKINGIWLRRKWSGRPTGVAEITFGHARVAQHVVDLCSVMPISVDRSRLQIYHSPRERTNRFIQWLMVYNLPESATEESLMEVFAPFGPVKARILRSESKASRAGVHFHSQARAEQVYAQWSEDPRSLVLGKNTLVVVRPGWFNISHPLSNWLYITGLPPSATAAGVEEVLPEARKVIMRRSSDDDTATGYALVRVDNRSVVDAIMQKSRAIGGQTLRIEHLGGDAISRFNASRLFVREAPGSKIELKLNY</sequence>
<dbReference type="PANTHER" id="PTHR10352">
    <property type="entry name" value="EUKARYOTIC TRANSLATION INITIATION FACTOR 3 SUBUNIT G"/>
    <property type="match status" value="1"/>
</dbReference>
<dbReference type="RefSeq" id="XP_040761713.1">
    <property type="nucleotide sequence ID" value="XM_040912940.1"/>
</dbReference>
<feature type="domain" description="RRM" evidence="4">
    <location>
        <begin position="193"/>
        <end position="265"/>
    </location>
</feature>
<feature type="compositionally biased region" description="Low complexity" evidence="3">
    <location>
        <begin position="75"/>
        <end position="97"/>
    </location>
</feature>
<evidence type="ECO:0000313" key="6">
    <source>
        <dbReference type="Proteomes" id="UP000076871"/>
    </source>
</evidence>
<dbReference type="SMART" id="SM00360">
    <property type="entry name" value="RRM"/>
    <property type="match status" value="3"/>
</dbReference>
<dbReference type="AlphaFoldDB" id="A0A165D1Q5"/>
<evidence type="ECO:0000256" key="3">
    <source>
        <dbReference type="SAM" id="MobiDB-lite"/>
    </source>
</evidence>